<dbReference type="InterPro" id="IPR001647">
    <property type="entry name" value="HTH_TetR"/>
</dbReference>
<feature type="domain" description="HTH tetR-type" evidence="5">
    <location>
        <begin position="5"/>
        <end position="65"/>
    </location>
</feature>
<dbReference type="AlphaFoldDB" id="A0A1E5T7U2"/>
<dbReference type="RefSeq" id="WP_069830897.1">
    <property type="nucleotide sequence ID" value="NZ_MDJD01000048.1"/>
</dbReference>
<dbReference type="InterPro" id="IPR009057">
    <property type="entry name" value="Homeodomain-like_sf"/>
</dbReference>
<organism evidence="6 7">
    <name type="scientific">Flavivirga aquatica</name>
    <dbReference type="NCBI Taxonomy" id="1849968"/>
    <lineage>
        <taxon>Bacteria</taxon>
        <taxon>Pseudomonadati</taxon>
        <taxon>Bacteroidota</taxon>
        <taxon>Flavobacteriia</taxon>
        <taxon>Flavobacteriales</taxon>
        <taxon>Flavobacteriaceae</taxon>
        <taxon>Flavivirga</taxon>
    </lineage>
</organism>
<dbReference type="Pfam" id="PF00440">
    <property type="entry name" value="TetR_N"/>
    <property type="match status" value="1"/>
</dbReference>
<proteinExistence type="predicted"/>
<evidence type="ECO:0000313" key="7">
    <source>
        <dbReference type="Proteomes" id="UP000095713"/>
    </source>
</evidence>
<dbReference type="STRING" id="1849968.A8C32_18420"/>
<name>A0A1E5T7U2_9FLAO</name>
<dbReference type="SUPFAM" id="SSF46689">
    <property type="entry name" value="Homeodomain-like"/>
    <property type="match status" value="1"/>
</dbReference>
<evidence type="ECO:0000259" key="5">
    <source>
        <dbReference type="PROSITE" id="PS50977"/>
    </source>
</evidence>
<evidence type="ECO:0000256" key="1">
    <source>
        <dbReference type="ARBA" id="ARBA00023015"/>
    </source>
</evidence>
<dbReference type="EMBL" id="MDJD01000048">
    <property type="protein sequence ID" value="OEK07408.1"/>
    <property type="molecule type" value="Genomic_DNA"/>
</dbReference>
<reference evidence="6 7" key="1">
    <citation type="submission" date="2016-05" db="EMBL/GenBank/DDBJ databases">
        <title>Draft Genome Sequence of Algibacter sp. Strain SK-16 Isolated from the Surface Water of Aburatsubo Inlet.</title>
        <authorList>
            <person name="Wong S.-K."/>
            <person name="Yoshizawa S."/>
            <person name="Nakajima Y."/>
            <person name="Ogura Y."/>
            <person name="Tetsuya H."/>
            <person name="Hamasaki K."/>
        </authorList>
    </citation>
    <scope>NUCLEOTIDE SEQUENCE [LARGE SCALE GENOMIC DNA]</scope>
    <source>
        <strain evidence="6 7">SK-16</strain>
    </source>
</reference>
<sequence>MRPQKVADHVLLENMISVFRFNGYEGASLNDLANASGLKKASLYHRFPNGKKEIGSAVLAYITEGITNNIYQVLADKNVSADIRLNTVLENINEVYDGGKNSCILRVLSMDSGLELFGDQIKFSMNIWIDAFTLLGIDFGSTKKEAKSKANKSLVLIQGSLVVTKAMSSLIPFQEALKDLRNLYIE</sequence>
<keyword evidence="1" id="KW-0805">Transcription regulation</keyword>
<dbReference type="PANTHER" id="PTHR47506">
    <property type="entry name" value="TRANSCRIPTIONAL REGULATORY PROTEIN"/>
    <property type="match status" value="1"/>
</dbReference>
<accession>A0A1E5T7U2</accession>
<keyword evidence="7" id="KW-1185">Reference proteome</keyword>
<evidence type="ECO:0000256" key="2">
    <source>
        <dbReference type="ARBA" id="ARBA00023125"/>
    </source>
</evidence>
<keyword evidence="2 4" id="KW-0238">DNA-binding</keyword>
<dbReference type="Gene3D" id="1.10.357.10">
    <property type="entry name" value="Tetracycline Repressor, domain 2"/>
    <property type="match status" value="1"/>
</dbReference>
<protein>
    <recommendedName>
        <fullName evidence="5">HTH tetR-type domain-containing protein</fullName>
    </recommendedName>
</protein>
<dbReference type="GO" id="GO:0003677">
    <property type="term" value="F:DNA binding"/>
    <property type="evidence" value="ECO:0007669"/>
    <property type="project" value="UniProtKB-UniRule"/>
</dbReference>
<evidence type="ECO:0000256" key="4">
    <source>
        <dbReference type="PROSITE-ProRule" id="PRU00335"/>
    </source>
</evidence>
<dbReference type="OrthoDB" id="9789566at2"/>
<dbReference type="Proteomes" id="UP000095713">
    <property type="component" value="Unassembled WGS sequence"/>
</dbReference>
<comment type="caution">
    <text evidence="6">The sequence shown here is derived from an EMBL/GenBank/DDBJ whole genome shotgun (WGS) entry which is preliminary data.</text>
</comment>
<dbReference type="PANTHER" id="PTHR47506:SF1">
    <property type="entry name" value="HTH-TYPE TRANSCRIPTIONAL REGULATOR YJDC"/>
    <property type="match status" value="1"/>
</dbReference>
<dbReference type="PROSITE" id="PS50977">
    <property type="entry name" value="HTH_TETR_2"/>
    <property type="match status" value="1"/>
</dbReference>
<gene>
    <name evidence="6" type="ORF">A8C32_18420</name>
</gene>
<feature type="DNA-binding region" description="H-T-H motif" evidence="4">
    <location>
        <begin position="28"/>
        <end position="47"/>
    </location>
</feature>
<evidence type="ECO:0000313" key="6">
    <source>
        <dbReference type="EMBL" id="OEK07408.1"/>
    </source>
</evidence>
<keyword evidence="3" id="KW-0804">Transcription</keyword>
<evidence type="ECO:0000256" key="3">
    <source>
        <dbReference type="ARBA" id="ARBA00023163"/>
    </source>
</evidence>